<dbReference type="HOGENOM" id="CLU_794375_0_0_4"/>
<evidence type="ECO:0000313" key="2">
    <source>
        <dbReference type="Proteomes" id="UP000014400"/>
    </source>
</evidence>
<evidence type="ECO:0000313" key="1">
    <source>
        <dbReference type="EMBL" id="EPD99215.1"/>
    </source>
</evidence>
<proteinExistence type="predicted"/>
<name>S3BIQ3_9BURK</name>
<dbReference type="Proteomes" id="UP000014400">
    <property type="component" value="Unassembled WGS sequence"/>
</dbReference>
<dbReference type="EMBL" id="ATCF01000017">
    <property type="protein sequence ID" value="EPD99215.1"/>
    <property type="molecule type" value="Genomic_DNA"/>
</dbReference>
<organism evidence="1 2">
    <name type="scientific">Sutterella wadsworthensis HGA0223</name>
    <dbReference type="NCBI Taxonomy" id="1203554"/>
    <lineage>
        <taxon>Bacteria</taxon>
        <taxon>Pseudomonadati</taxon>
        <taxon>Pseudomonadota</taxon>
        <taxon>Betaproteobacteria</taxon>
        <taxon>Burkholderiales</taxon>
        <taxon>Sutterellaceae</taxon>
        <taxon>Sutterella</taxon>
    </lineage>
</organism>
<dbReference type="RefSeq" id="WP_016474500.1">
    <property type="nucleotide sequence ID" value="NZ_KE150480.1"/>
</dbReference>
<dbReference type="AlphaFoldDB" id="S3BIQ3"/>
<dbReference type="eggNOG" id="ENOG5030YG9">
    <property type="taxonomic scope" value="Bacteria"/>
</dbReference>
<gene>
    <name evidence="1" type="ORF">HMPREF1476_01252</name>
</gene>
<keyword evidence="2" id="KW-1185">Reference proteome</keyword>
<protein>
    <submittedName>
        <fullName evidence="1">Uncharacterized protein</fullName>
    </submittedName>
</protein>
<sequence length="349" mass="40301">MALISYRKNSYTRGWYIKFLNFSIIEYRINFEKQKGIFHVFGLPLFFTNVKVKTVEKYADAVFRFFPNHDLYVCCYSGAGEVYQLALRLQKYVNDSCKKNPCIICTNKKLEQVFRMAIRDNIPIYVLHDLRCQFIDTSFERNGKTIFVPLNRIYFTAVEQKILSGNSHYFDCLLSHLGKLSKEKSAVSRSVSGTVKEIRKKYPKIAFLSPEADTLKELPFEYWHSIVIFLKSEGYQVFLNAMNSKYDLLDVTQTKELSYQEAVELCSQSDLLLGLRSGFVELALFNGAPKAIVIYNNFRDTCVTKLTAKQALNGFTLKKMPICNSSNVTEVLFEDYDDPYSLFSLVANK</sequence>
<accession>S3BIQ3</accession>
<comment type="caution">
    <text evidence="1">The sequence shown here is derived from an EMBL/GenBank/DDBJ whole genome shotgun (WGS) entry which is preliminary data.</text>
</comment>
<reference evidence="1 2" key="1">
    <citation type="submission" date="2013-04" db="EMBL/GenBank/DDBJ databases">
        <title>The Genome Sequence of Sutterella wadsworthensis HGA0223.</title>
        <authorList>
            <consortium name="The Broad Institute Genomics Platform"/>
            <person name="Earl A."/>
            <person name="Ward D."/>
            <person name="Feldgarden M."/>
            <person name="Gevers D."/>
            <person name="Schmidt T.M."/>
            <person name="Dover J."/>
            <person name="Dai D."/>
            <person name="Walker B."/>
            <person name="Young S."/>
            <person name="Zeng Q."/>
            <person name="Gargeya S."/>
            <person name="Fitzgerald M."/>
            <person name="Haas B."/>
            <person name="Abouelleil A."/>
            <person name="Allen A.W."/>
            <person name="Alvarado L."/>
            <person name="Arachchi H.M."/>
            <person name="Berlin A.M."/>
            <person name="Chapman S.B."/>
            <person name="Gainer-Dewar J."/>
            <person name="Goldberg J."/>
            <person name="Griggs A."/>
            <person name="Gujja S."/>
            <person name="Hansen M."/>
            <person name="Howarth C."/>
            <person name="Imamovic A."/>
            <person name="Ireland A."/>
            <person name="Larimer J."/>
            <person name="McCowan C."/>
            <person name="Murphy C."/>
            <person name="Pearson M."/>
            <person name="Poon T.W."/>
            <person name="Priest M."/>
            <person name="Roberts A."/>
            <person name="Saif S."/>
            <person name="Shea T."/>
            <person name="Sisk P."/>
            <person name="Sykes S."/>
            <person name="Wortman J."/>
            <person name="Nusbaum C."/>
            <person name="Birren B."/>
        </authorList>
    </citation>
    <scope>NUCLEOTIDE SEQUENCE [LARGE SCALE GENOMIC DNA]</scope>
    <source>
        <strain evidence="1 2">HGA0223</strain>
    </source>
</reference>
<dbReference type="PATRIC" id="fig|1203554.3.peg.1314"/>
<dbReference type="STRING" id="1203554.HMPREF1476_01252"/>